<dbReference type="GO" id="GO:0006612">
    <property type="term" value="P:protein targeting to membrane"/>
    <property type="evidence" value="ECO:0007669"/>
    <property type="project" value="TreeGrafter"/>
</dbReference>
<accession>A0AAV8XQY3</accession>
<dbReference type="PANTHER" id="PTHR22883">
    <property type="entry name" value="ZINC FINGER DHHC DOMAIN CONTAINING PROTEIN"/>
    <property type="match status" value="1"/>
</dbReference>
<feature type="domain" description="Palmitoyltransferase DHHC" evidence="11">
    <location>
        <begin position="58"/>
        <end position="162"/>
    </location>
</feature>
<keyword evidence="2 10" id="KW-0808">Transferase</keyword>
<sequence length="185" mass="21004">MLLLASVSLWWTIFSFTTVAIFLAFIYKFLIRTIPSVLNQLRRSGEISEVEIGQAGSRQEICGICQSRVPDRDHHCIWFDCCIGKHNQCLFIMALFFGMLALLYSSNLTLTSVCHPFTLYKTILLPDDCSDVLSLSFVAALYSLFLAFVLLFLLLQQILFVSLLGSHERMAKFTTDVKTMPRVDS</sequence>
<keyword evidence="8" id="KW-0449">Lipoprotein</keyword>
<dbReference type="Pfam" id="PF01529">
    <property type="entry name" value="DHHC"/>
    <property type="match status" value="1"/>
</dbReference>
<evidence type="ECO:0000256" key="8">
    <source>
        <dbReference type="ARBA" id="ARBA00023288"/>
    </source>
</evidence>
<evidence type="ECO:0000256" key="7">
    <source>
        <dbReference type="ARBA" id="ARBA00023139"/>
    </source>
</evidence>
<organism evidence="12 13">
    <name type="scientific">Aromia moschata</name>
    <dbReference type="NCBI Taxonomy" id="1265417"/>
    <lineage>
        <taxon>Eukaryota</taxon>
        <taxon>Metazoa</taxon>
        <taxon>Ecdysozoa</taxon>
        <taxon>Arthropoda</taxon>
        <taxon>Hexapoda</taxon>
        <taxon>Insecta</taxon>
        <taxon>Pterygota</taxon>
        <taxon>Neoptera</taxon>
        <taxon>Endopterygota</taxon>
        <taxon>Coleoptera</taxon>
        <taxon>Polyphaga</taxon>
        <taxon>Cucujiformia</taxon>
        <taxon>Chrysomeloidea</taxon>
        <taxon>Cerambycidae</taxon>
        <taxon>Cerambycinae</taxon>
        <taxon>Callichromatini</taxon>
        <taxon>Aromia</taxon>
    </lineage>
</organism>
<dbReference type="EC" id="2.3.1.225" evidence="10"/>
<evidence type="ECO:0000256" key="9">
    <source>
        <dbReference type="ARBA" id="ARBA00023315"/>
    </source>
</evidence>
<keyword evidence="3 10" id="KW-0812">Transmembrane</keyword>
<feature type="transmembrane region" description="Helical" evidence="10">
    <location>
        <begin position="140"/>
        <end position="164"/>
    </location>
</feature>
<dbReference type="EMBL" id="JAPWTK010000416">
    <property type="protein sequence ID" value="KAJ8940670.1"/>
    <property type="molecule type" value="Genomic_DNA"/>
</dbReference>
<keyword evidence="7" id="KW-0564">Palmitate</keyword>
<evidence type="ECO:0000259" key="11">
    <source>
        <dbReference type="Pfam" id="PF01529"/>
    </source>
</evidence>
<evidence type="ECO:0000256" key="5">
    <source>
        <dbReference type="ARBA" id="ARBA00023034"/>
    </source>
</evidence>
<feature type="transmembrane region" description="Helical" evidence="10">
    <location>
        <begin position="89"/>
        <end position="106"/>
    </location>
</feature>
<feature type="transmembrane region" description="Helical" evidence="10">
    <location>
        <begin position="12"/>
        <end position="31"/>
    </location>
</feature>
<keyword evidence="5" id="KW-0333">Golgi apparatus</keyword>
<comment type="caution">
    <text evidence="12">The sequence shown here is derived from an EMBL/GenBank/DDBJ whole genome shotgun (WGS) entry which is preliminary data.</text>
</comment>
<keyword evidence="4 10" id="KW-1133">Transmembrane helix</keyword>
<comment type="similarity">
    <text evidence="10">Belongs to the DHHC palmitoyltransferase family.</text>
</comment>
<reference evidence="12" key="1">
    <citation type="journal article" date="2023" name="Insect Mol. Biol.">
        <title>Genome sequencing provides insights into the evolution of gene families encoding plant cell wall-degrading enzymes in longhorned beetles.</title>
        <authorList>
            <person name="Shin N.R."/>
            <person name="Okamura Y."/>
            <person name="Kirsch R."/>
            <person name="Pauchet Y."/>
        </authorList>
    </citation>
    <scope>NUCLEOTIDE SEQUENCE</scope>
    <source>
        <strain evidence="12">AMC_N1</strain>
    </source>
</reference>
<keyword evidence="9 10" id="KW-0012">Acyltransferase</keyword>
<protein>
    <recommendedName>
        <fullName evidence="10">Palmitoyltransferase</fullName>
        <ecNumber evidence="10">2.3.1.225</ecNumber>
    </recommendedName>
</protein>
<evidence type="ECO:0000313" key="13">
    <source>
        <dbReference type="Proteomes" id="UP001162162"/>
    </source>
</evidence>
<evidence type="ECO:0000256" key="3">
    <source>
        <dbReference type="ARBA" id="ARBA00022692"/>
    </source>
</evidence>
<dbReference type="PROSITE" id="PS50216">
    <property type="entry name" value="DHHC"/>
    <property type="match status" value="1"/>
</dbReference>
<keyword evidence="6 10" id="KW-0472">Membrane</keyword>
<evidence type="ECO:0000256" key="1">
    <source>
        <dbReference type="ARBA" id="ARBA00004166"/>
    </source>
</evidence>
<dbReference type="GO" id="GO:0005794">
    <property type="term" value="C:Golgi apparatus"/>
    <property type="evidence" value="ECO:0007669"/>
    <property type="project" value="UniProtKB-SubCell"/>
</dbReference>
<gene>
    <name evidence="12" type="ORF">NQ318_017719</name>
</gene>
<dbReference type="AlphaFoldDB" id="A0AAV8XQY3"/>
<dbReference type="InterPro" id="IPR001594">
    <property type="entry name" value="Palmitoyltrfase_DHHC"/>
</dbReference>
<dbReference type="InterPro" id="IPR039859">
    <property type="entry name" value="PFA4/ZDH16/20/ERF2-like"/>
</dbReference>
<proteinExistence type="inferred from homology"/>
<evidence type="ECO:0000256" key="6">
    <source>
        <dbReference type="ARBA" id="ARBA00023136"/>
    </source>
</evidence>
<keyword evidence="13" id="KW-1185">Reference proteome</keyword>
<comment type="domain">
    <text evidence="10">The DHHC domain is required for palmitoyltransferase activity.</text>
</comment>
<evidence type="ECO:0000313" key="12">
    <source>
        <dbReference type="EMBL" id="KAJ8940670.1"/>
    </source>
</evidence>
<dbReference type="Proteomes" id="UP001162162">
    <property type="component" value="Unassembled WGS sequence"/>
</dbReference>
<evidence type="ECO:0000256" key="4">
    <source>
        <dbReference type="ARBA" id="ARBA00022989"/>
    </source>
</evidence>
<comment type="subcellular location">
    <subcellularLocation>
        <location evidence="1">Golgi apparatus</location>
        <location evidence="1">trans-Golgi network membrane</location>
        <topology evidence="1">Multi-pass membrane protein</topology>
    </subcellularLocation>
</comment>
<dbReference type="PANTHER" id="PTHR22883:SF475">
    <property type="entry name" value="PALMITOYLTRANSFERASE ZDHHC23"/>
    <property type="match status" value="1"/>
</dbReference>
<dbReference type="GO" id="GO:0019706">
    <property type="term" value="F:protein-cysteine S-palmitoyltransferase activity"/>
    <property type="evidence" value="ECO:0007669"/>
    <property type="project" value="UniProtKB-EC"/>
</dbReference>
<dbReference type="GO" id="GO:0005783">
    <property type="term" value="C:endoplasmic reticulum"/>
    <property type="evidence" value="ECO:0007669"/>
    <property type="project" value="TreeGrafter"/>
</dbReference>
<name>A0AAV8XQY3_9CUCU</name>
<comment type="catalytic activity">
    <reaction evidence="10">
        <text>L-cysteinyl-[protein] + hexadecanoyl-CoA = S-hexadecanoyl-L-cysteinyl-[protein] + CoA</text>
        <dbReference type="Rhea" id="RHEA:36683"/>
        <dbReference type="Rhea" id="RHEA-COMP:10131"/>
        <dbReference type="Rhea" id="RHEA-COMP:11032"/>
        <dbReference type="ChEBI" id="CHEBI:29950"/>
        <dbReference type="ChEBI" id="CHEBI:57287"/>
        <dbReference type="ChEBI" id="CHEBI:57379"/>
        <dbReference type="ChEBI" id="CHEBI:74151"/>
        <dbReference type="EC" id="2.3.1.225"/>
    </reaction>
</comment>
<evidence type="ECO:0000256" key="2">
    <source>
        <dbReference type="ARBA" id="ARBA00022679"/>
    </source>
</evidence>
<evidence type="ECO:0000256" key="10">
    <source>
        <dbReference type="RuleBase" id="RU079119"/>
    </source>
</evidence>